<proteinExistence type="predicted"/>
<dbReference type="GO" id="GO:0006611">
    <property type="term" value="P:protein export from nucleus"/>
    <property type="evidence" value="ECO:0007669"/>
    <property type="project" value="TreeGrafter"/>
</dbReference>
<dbReference type="GO" id="GO:0005635">
    <property type="term" value="C:nuclear envelope"/>
    <property type="evidence" value="ECO:0007669"/>
    <property type="project" value="TreeGrafter"/>
</dbReference>
<dbReference type="GO" id="GO:0005049">
    <property type="term" value="F:nuclear export signal receptor activity"/>
    <property type="evidence" value="ECO:0007669"/>
    <property type="project" value="TreeGrafter"/>
</dbReference>
<evidence type="ECO:0000313" key="2">
    <source>
        <dbReference type="Proteomes" id="UP000076532"/>
    </source>
</evidence>
<dbReference type="InterPro" id="IPR011989">
    <property type="entry name" value="ARM-like"/>
</dbReference>
<keyword evidence="2" id="KW-1185">Reference proteome</keyword>
<dbReference type="OrthoDB" id="3268246at2759"/>
<dbReference type="InterPro" id="IPR016024">
    <property type="entry name" value="ARM-type_fold"/>
</dbReference>
<dbReference type="EMBL" id="KV417684">
    <property type="protein sequence ID" value="KZP10209.1"/>
    <property type="molecule type" value="Genomic_DNA"/>
</dbReference>
<accession>A0A165Z460</accession>
<dbReference type="STRING" id="436010.A0A165Z460"/>
<dbReference type="Gene3D" id="1.25.10.10">
    <property type="entry name" value="Leucine-rich Repeat Variant"/>
    <property type="match status" value="1"/>
</dbReference>
<name>A0A165Z460_9AGAM</name>
<dbReference type="GO" id="GO:0005829">
    <property type="term" value="C:cytosol"/>
    <property type="evidence" value="ECO:0007669"/>
    <property type="project" value="TreeGrafter"/>
</dbReference>
<dbReference type="SUPFAM" id="SSF48371">
    <property type="entry name" value="ARM repeat"/>
    <property type="match status" value="1"/>
</dbReference>
<dbReference type="PANTHER" id="PTHR10997:SF8">
    <property type="entry name" value="EXPORTIN-2"/>
    <property type="match status" value="1"/>
</dbReference>
<protein>
    <submittedName>
        <fullName evidence="1">Uncharacterized protein</fullName>
    </submittedName>
</protein>
<sequence>MSQNYDGRRISTDINPIPDSDKVELRKTLVPAMLHLSAPGDKTIRAQVAESVSLIAELDFPERWLDLIDQLVSFLSLTDTTTNTSVLETAHSICAPTSSPASWTHSFSSSAKLPASFSLRPCLHPHRCSWGK</sequence>
<dbReference type="AlphaFoldDB" id="A0A165Z460"/>
<dbReference type="PANTHER" id="PTHR10997">
    <property type="entry name" value="IMPORTIN-7, 8, 11"/>
    <property type="match status" value="1"/>
</dbReference>
<gene>
    <name evidence="1" type="ORF">FIBSPDRAFT_220491</name>
</gene>
<dbReference type="Proteomes" id="UP000076532">
    <property type="component" value="Unassembled WGS sequence"/>
</dbReference>
<evidence type="ECO:0000313" key="1">
    <source>
        <dbReference type="EMBL" id="KZP10209.1"/>
    </source>
</evidence>
<reference evidence="1 2" key="1">
    <citation type="journal article" date="2016" name="Mol. Biol. Evol.">
        <title>Comparative Genomics of Early-Diverging Mushroom-Forming Fungi Provides Insights into the Origins of Lignocellulose Decay Capabilities.</title>
        <authorList>
            <person name="Nagy L.G."/>
            <person name="Riley R."/>
            <person name="Tritt A."/>
            <person name="Adam C."/>
            <person name="Daum C."/>
            <person name="Floudas D."/>
            <person name="Sun H."/>
            <person name="Yadav J.S."/>
            <person name="Pangilinan J."/>
            <person name="Larsson K.H."/>
            <person name="Matsuura K."/>
            <person name="Barry K."/>
            <person name="Labutti K."/>
            <person name="Kuo R."/>
            <person name="Ohm R.A."/>
            <person name="Bhattacharya S.S."/>
            <person name="Shirouzu T."/>
            <person name="Yoshinaga Y."/>
            <person name="Martin F.M."/>
            <person name="Grigoriev I.V."/>
            <person name="Hibbett D.S."/>
        </authorList>
    </citation>
    <scope>NUCLEOTIDE SEQUENCE [LARGE SCALE GENOMIC DNA]</scope>
    <source>
        <strain evidence="1 2">CBS 109695</strain>
    </source>
</reference>
<dbReference type="GO" id="GO:0006606">
    <property type="term" value="P:protein import into nucleus"/>
    <property type="evidence" value="ECO:0007669"/>
    <property type="project" value="TreeGrafter"/>
</dbReference>
<organism evidence="1 2">
    <name type="scientific">Athelia psychrophila</name>
    <dbReference type="NCBI Taxonomy" id="1759441"/>
    <lineage>
        <taxon>Eukaryota</taxon>
        <taxon>Fungi</taxon>
        <taxon>Dikarya</taxon>
        <taxon>Basidiomycota</taxon>
        <taxon>Agaricomycotina</taxon>
        <taxon>Agaricomycetes</taxon>
        <taxon>Agaricomycetidae</taxon>
        <taxon>Atheliales</taxon>
        <taxon>Atheliaceae</taxon>
        <taxon>Athelia</taxon>
    </lineage>
</organism>